<name>A0ABV9QSR4_9GAMM</name>
<evidence type="ECO:0008006" key="3">
    <source>
        <dbReference type="Google" id="ProtNLM"/>
    </source>
</evidence>
<dbReference type="RefSeq" id="WP_380019449.1">
    <property type="nucleotide sequence ID" value="NZ_JBHSHD010000005.1"/>
</dbReference>
<protein>
    <recommendedName>
        <fullName evidence="3">DUF11 domain-containing protein</fullName>
    </recommendedName>
</protein>
<sequence length="884" mass="88666">MSPTRPAGYAPPRSRAARSRRWLPSILLLAGTLACAEGSRSLYPAGYAGARGAMEIGGDRLVFVYARQGEYVLLGSRNRGSGGDILVHAPQASAGTADVASSATADFRCSSQRGRGAIAGRAQELAGPHSADGTSTVRDGFAPCWYVAPRSGLYGVHFTGATRGARGNDGSLAHPPVLAGFVSAWDVSVRSGAGSLADLDGRVFAHALSLDTGTGRGLHGSLHVVSTDGHRYRRTFRGDAAGRATFEANRADDSARHPVFFSDVAPDGPNATEVDRVLGALAIALQPAAPRLTSPTFAGDVGVGASTVAAGGTFAFTTAHAHSYEIVVSRDGMDFDPAARTNRVLTGVAVDGGQQVPWDGRDNAGRAFPAGRHAYRVVARGGEMRIPAIGVAAAPDAGVILTRLDDAPEPPASSGGDSAAIDERDAAIEGGERPAPEESDAFVEPLAIVAPFRGVDVGTTAALAPSVRDGVGSGGFAFRNSGDAPASGVVYRARIGDPLRPGTCPDAVDFTQLPSGVAAAYQPAPACAIRFDGMPHTLGPGATLSFGLRFVVAATNAGPISLSTAVAASNEAPQAPAPNTAQARSAVAAPQVSVAASSMPGVASPVNAGDTIGYALGVTIANAPLAAPLVLDDTLGSGLGFGGVIDAGAFDCGGALRCVLPAGTPPGSYTLTYAATVQPSAQVRVANNVVASGGGGTLTCDPCSVTHALPAPLVEVSVSSEPPIGTDVAAGRVIVYTLTATVTGATLTSPLTLSEASGAGLDFGGVIDAGDFRCSGRLDCALPAGTAPGAYSLTYAATVAADAGNAVASRVDADGGGPAEPDCARCVARHPLHETVTRTGRRIHRAASAPAANAPQPVPGGGRWALLLLAGALVAAAAQRRARR</sequence>
<organism evidence="1 2">
    <name type="scientific">Dokdonella ginsengisoli</name>
    <dbReference type="NCBI Taxonomy" id="363846"/>
    <lineage>
        <taxon>Bacteria</taxon>
        <taxon>Pseudomonadati</taxon>
        <taxon>Pseudomonadota</taxon>
        <taxon>Gammaproteobacteria</taxon>
        <taxon>Lysobacterales</taxon>
        <taxon>Rhodanobacteraceae</taxon>
        <taxon>Dokdonella</taxon>
    </lineage>
</organism>
<proteinExistence type="predicted"/>
<dbReference type="PROSITE" id="PS51257">
    <property type="entry name" value="PROKAR_LIPOPROTEIN"/>
    <property type="match status" value="1"/>
</dbReference>
<evidence type="ECO:0000313" key="1">
    <source>
        <dbReference type="EMBL" id="MFC4819659.1"/>
    </source>
</evidence>
<comment type="caution">
    <text evidence="1">The sequence shown here is derived from an EMBL/GenBank/DDBJ whole genome shotgun (WGS) entry which is preliminary data.</text>
</comment>
<reference evidence="2" key="1">
    <citation type="journal article" date="2019" name="Int. J. Syst. Evol. Microbiol.">
        <title>The Global Catalogue of Microorganisms (GCM) 10K type strain sequencing project: providing services to taxonomists for standard genome sequencing and annotation.</title>
        <authorList>
            <consortium name="The Broad Institute Genomics Platform"/>
            <consortium name="The Broad Institute Genome Sequencing Center for Infectious Disease"/>
            <person name="Wu L."/>
            <person name="Ma J."/>
        </authorList>
    </citation>
    <scope>NUCLEOTIDE SEQUENCE [LARGE SCALE GENOMIC DNA]</scope>
    <source>
        <strain evidence="2">CCUG 30340</strain>
    </source>
</reference>
<dbReference type="EMBL" id="JBHSHD010000005">
    <property type="protein sequence ID" value="MFC4819659.1"/>
    <property type="molecule type" value="Genomic_DNA"/>
</dbReference>
<keyword evidence="2" id="KW-1185">Reference proteome</keyword>
<evidence type="ECO:0000313" key="2">
    <source>
        <dbReference type="Proteomes" id="UP001595886"/>
    </source>
</evidence>
<dbReference type="Proteomes" id="UP001595886">
    <property type="component" value="Unassembled WGS sequence"/>
</dbReference>
<accession>A0ABV9QSR4</accession>
<gene>
    <name evidence="1" type="ORF">ACFO6Q_04955</name>
</gene>